<evidence type="ECO:0000313" key="2">
    <source>
        <dbReference type="EMBL" id="KAK4434457.1"/>
    </source>
</evidence>
<dbReference type="AlphaFoldDB" id="A0AAE1YQQ6"/>
<proteinExistence type="predicted"/>
<accession>A0AAE1YQQ6</accession>
<gene>
    <name evidence="2" type="ORF">Salat_0608500</name>
</gene>
<protein>
    <submittedName>
        <fullName evidence="2">Uncharacterized protein</fullName>
    </submittedName>
</protein>
<keyword evidence="3" id="KW-1185">Reference proteome</keyword>
<reference evidence="2" key="2">
    <citation type="journal article" date="2024" name="Plant">
        <title>Genomic evolution and insights into agronomic trait innovations of Sesamum species.</title>
        <authorList>
            <person name="Miao H."/>
            <person name="Wang L."/>
            <person name="Qu L."/>
            <person name="Liu H."/>
            <person name="Sun Y."/>
            <person name="Le M."/>
            <person name="Wang Q."/>
            <person name="Wei S."/>
            <person name="Zheng Y."/>
            <person name="Lin W."/>
            <person name="Duan Y."/>
            <person name="Cao H."/>
            <person name="Xiong S."/>
            <person name="Wang X."/>
            <person name="Wei L."/>
            <person name="Li C."/>
            <person name="Ma Q."/>
            <person name="Ju M."/>
            <person name="Zhao R."/>
            <person name="Li G."/>
            <person name="Mu C."/>
            <person name="Tian Q."/>
            <person name="Mei H."/>
            <person name="Zhang T."/>
            <person name="Gao T."/>
            <person name="Zhang H."/>
        </authorList>
    </citation>
    <scope>NUCLEOTIDE SEQUENCE</scope>
    <source>
        <strain evidence="2">3651</strain>
    </source>
</reference>
<dbReference type="EMBL" id="JACGWO010000002">
    <property type="protein sequence ID" value="KAK4434457.1"/>
    <property type="molecule type" value="Genomic_DNA"/>
</dbReference>
<feature type="region of interest" description="Disordered" evidence="1">
    <location>
        <begin position="83"/>
        <end position="114"/>
    </location>
</feature>
<comment type="caution">
    <text evidence="2">The sequence shown here is derived from an EMBL/GenBank/DDBJ whole genome shotgun (WGS) entry which is preliminary data.</text>
</comment>
<organism evidence="2 3">
    <name type="scientific">Sesamum alatum</name>
    <dbReference type="NCBI Taxonomy" id="300844"/>
    <lineage>
        <taxon>Eukaryota</taxon>
        <taxon>Viridiplantae</taxon>
        <taxon>Streptophyta</taxon>
        <taxon>Embryophyta</taxon>
        <taxon>Tracheophyta</taxon>
        <taxon>Spermatophyta</taxon>
        <taxon>Magnoliopsida</taxon>
        <taxon>eudicotyledons</taxon>
        <taxon>Gunneridae</taxon>
        <taxon>Pentapetalae</taxon>
        <taxon>asterids</taxon>
        <taxon>lamiids</taxon>
        <taxon>Lamiales</taxon>
        <taxon>Pedaliaceae</taxon>
        <taxon>Sesamum</taxon>
    </lineage>
</organism>
<dbReference type="Proteomes" id="UP001293254">
    <property type="component" value="Unassembled WGS sequence"/>
</dbReference>
<name>A0AAE1YQQ6_9LAMI</name>
<sequence length="114" mass="12272">MARAKLNVCTYSVLILLVFSYGIIPTEERLMKMEKSTGCKKYCLINAVVKIAGRSMLVVNRISDDKFLDEISRSKAIVDGKDQEIKATDFAPTTPGHSPGVGHGNGPSSSGPEA</sequence>
<evidence type="ECO:0000256" key="1">
    <source>
        <dbReference type="SAM" id="MobiDB-lite"/>
    </source>
</evidence>
<reference evidence="2" key="1">
    <citation type="submission" date="2020-06" db="EMBL/GenBank/DDBJ databases">
        <authorList>
            <person name="Li T."/>
            <person name="Hu X."/>
            <person name="Zhang T."/>
            <person name="Song X."/>
            <person name="Zhang H."/>
            <person name="Dai N."/>
            <person name="Sheng W."/>
            <person name="Hou X."/>
            <person name="Wei L."/>
        </authorList>
    </citation>
    <scope>NUCLEOTIDE SEQUENCE</scope>
    <source>
        <strain evidence="2">3651</strain>
        <tissue evidence="2">Leaf</tissue>
    </source>
</reference>
<evidence type="ECO:0000313" key="3">
    <source>
        <dbReference type="Proteomes" id="UP001293254"/>
    </source>
</evidence>